<evidence type="ECO:0000313" key="3">
    <source>
        <dbReference type="Proteomes" id="UP000317257"/>
    </source>
</evidence>
<gene>
    <name evidence="2" type="ORF">ED733_008574</name>
</gene>
<feature type="region of interest" description="Disordered" evidence="1">
    <location>
        <begin position="1"/>
        <end position="20"/>
    </location>
</feature>
<evidence type="ECO:0000313" key="2">
    <source>
        <dbReference type="EMBL" id="TWU77187.1"/>
    </source>
</evidence>
<comment type="caution">
    <text evidence="2">The sequence shown here is derived from an EMBL/GenBank/DDBJ whole genome shotgun (WGS) entry which is preliminary data.</text>
</comment>
<dbReference type="AlphaFoldDB" id="A0A5C6GKR2"/>
<reference evidence="3" key="1">
    <citation type="submission" date="2018-12" db="EMBL/GenBank/DDBJ databases">
        <title>The complete genome of Metarhizium rileyi, a key fungal pathogen of Lepidoptera.</title>
        <authorList>
            <person name="Binneck E."/>
            <person name="Lastra C.C.L."/>
            <person name="Sosa-Gomez D.R."/>
        </authorList>
    </citation>
    <scope>NUCLEOTIDE SEQUENCE [LARGE SCALE GENOMIC DNA]</scope>
    <source>
        <strain evidence="3">Cep018-CH2</strain>
    </source>
</reference>
<organism evidence="2 3">
    <name type="scientific">Metarhizium rileyi (strain RCEF 4871)</name>
    <name type="common">Nomuraea rileyi</name>
    <dbReference type="NCBI Taxonomy" id="1649241"/>
    <lineage>
        <taxon>Eukaryota</taxon>
        <taxon>Fungi</taxon>
        <taxon>Dikarya</taxon>
        <taxon>Ascomycota</taxon>
        <taxon>Pezizomycotina</taxon>
        <taxon>Sordariomycetes</taxon>
        <taxon>Hypocreomycetidae</taxon>
        <taxon>Hypocreales</taxon>
        <taxon>Clavicipitaceae</taxon>
        <taxon>Metarhizium</taxon>
    </lineage>
</organism>
<dbReference type="Proteomes" id="UP000317257">
    <property type="component" value="Unassembled WGS sequence"/>
</dbReference>
<sequence>MDGAAGHSDGRIHTGSMHPSVDIGQSWRRLACSARPLLWLTIARDLTKPI</sequence>
<evidence type="ECO:0000256" key="1">
    <source>
        <dbReference type="SAM" id="MobiDB-lite"/>
    </source>
</evidence>
<proteinExistence type="predicted"/>
<protein>
    <submittedName>
        <fullName evidence="2">Uncharacterized protein</fullName>
    </submittedName>
</protein>
<dbReference type="EMBL" id="SBHS01000004">
    <property type="protein sequence ID" value="TWU77187.1"/>
    <property type="molecule type" value="Genomic_DNA"/>
</dbReference>
<name>A0A5C6GKR2_METRR</name>
<accession>A0A5C6GKR2</accession>